<dbReference type="PANTHER" id="PTHR47980">
    <property type="entry name" value="LD44762P"/>
    <property type="match status" value="1"/>
</dbReference>
<gene>
    <name evidence="6" type="primary">LOC108678379</name>
</gene>
<keyword evidence="5" id="KW-1185">Reference proteome</keyword>
<organism evidence="5 6">
    <name type="scientific">Hyalella azteca</name>
    <name type="common">Amphipod</name>
    <dbReference type="NCBI Taxonomy" id="294128"/>
    <lineage>
        <taxon>Eukaryota</taxon>
        <taxon>Metazoa</taxon>
        <taxon>Ecdysozoa</taxon>
        <taxon>Arthropoda</taxon>
        <taxon>Crustacea</taxon>
        <taxon>Multicrustacea</taxon>
        <taxon>Malacostraca</taxon>
        <taxon>Eumalacostraca</taxon>
        <taxon>Peracarida</taxon>
        <taxon>Amphipoda</taxon>
        <taxon>Senticaudata</taxon>
        <taxon>Talitrida</taxon>
        <taxon>Talitroidea</taxon>
        <taxon>Hyalellidae</taxon>
        <taxon>Hyalella</taxon>
    </lineage>
</organism>
<evidence type="ECO:0000313" key="6">
    <source>
        <dbReference type="RefSeq" id="XP_018022273.1"/>
    </source>
</evidence>
<dbReference type="Gene3D" id="3.40.50.300">
    <property type="entry name" value="P-loop containing nucleotide triphosphate hydrolases"/>
    <property type="match status" value="1"/>
</dbReference>
<dbReference type="Proteomes" id="UP000694843">
    <property type="component" value="Unplaced"/>
</dbReference>
<dbReference type="KEGG" id="hazt:108678379"/>
<dbReference type="PROSITE" id="PS51421">
    <property type="entry name" value="RAS"/>
    <property type="match status" value="1"/>
</dbReference>
<keyword evidence="3" id="KW-0342">GTP-binding</keyword>
<evidence type="ECO:0000313" key="5">
    <source>
        <dbReference type="Proteomes" id="UP000694843"/>
    </source>
</evidence>
<keyword evidence="2" id="KW-0547">Nucleotide-binding</keyword>
<protein>
    <submittedName>
        <fullName evidence="6">Ras-related protein Rab-43</fullName>
    </submittedName>
</protein>
<dbReference type="SMART" id="SM00173">
    <property type="entry name" value="RAS"/>
    <property type="match status" value="1"/>
</dbReference>
<dbReference type="InterPro" id="IPR027417">
    <property type="entry name" value="P-loop_NTPase"/>
</dbReference>
<keyword evidence="4" id="KW-0449">Lipoprotein</keyword>
<dbReference type="OrthoDB" id="9989112at2759"/>
<dbReference type="PROSITE" id="PS51419">
    <property type="entry name" value="RAB"/>
    <property type="match status" value="1"/>
</dbReference>
<dbReference type="InterPro" id="IPR001806">
    <property type="entry name" value="Small_GTPase"/>
</dbReference>
<dbReference type="PRINTS" id="PR00449">
    <property type="entry name" value="RASTRNSFRMNG"/>
</dbReference>
<name>A0A8B7P893_HYAAZ</name>
<dbReference type="GeneID" id="108678379"/>
<accession>A0A8B7P893</accession>
<dbReference type="SMART" id="SM00175">
    <property type="entry name" value="RAB"/>
    <property type="match status" value="1"/>
</dbReference>
<dbReference type="InterPro" id="IPR050305">
    <property type="entry name" value="Small_GTPase_Rab"/>
</dbReference>
<dbReference type="Pfam" id="PF00071">
    <property type="entry name" value="Ras"/>
    <property type="match status" value="1"/>
</dbReference>
<sequence length="128" mass="14736">MVYDITKRSSFLSIQRWMEEVKRYTHPQVALILIGNKSDMERLREVEKAEVQRLVEMWALDDNSMVHSLEVSAKENTNIDETFMLLAQKLKAGHDSSRELSAADHICLTGSKSVTSPWQRCSSLSCYR</sequence>
<dbReference type="AlphaFoldDB" id="A0A8B7P893"/>
<evidence type="ECO:0000256" key="4">
    <source>
        <dbReference type="ARBA" id="ARBA00023289"/>
    </source>
</evidence>
<comment type="similarity">
    <text evidence="1">Belongs to the small GTPase superfamily. Rab family.</text>
</comment>
<evidence type="ECO:0000256" key="3">
    <source>
        <dbReference type="ARBA" id="ARBA00023134"/>
    </source>
</evidence>
<dbReference type="GO" id="GO:0005525">
    <property type="term" value="F:GTP binding"/>
    <property type="evidence" value="ECO:0007669"/>
    <property type="project" value="UniProtKB-KW"/>
</dbReference>
<dbReference type="CDD" id="cd00154">
    <property type="entry name" value="Rab"/>
    <property type="match status" value="1"/>
</dbReference>
<keyword evidence="4" id="KW-0636">Prenylation</keyword>
<dbReference type="GO" id="GO:0003924">
    <property type="term" value="F:GTPase activity"/>
    <property type="evidence" value="ECO:0007669"/>
    <property type="project" value="InterPro"/>
</dbReference>
<evidence type="ECO:0000256" key="1">
    <source>
        <dbReference type="ARBA" id="ARBA00006270"/>
    </source>
</evidence>
<dbReference type="RefSeq" id="XP_018022273.1">
    <property type="nucleotide sequence ID" value="XM_018166784.2"/>
</dbReference>
<proteinExistence type="inferred from homology"/>
<dbReference type="SUPFAM" id="SSF52540">
    <property type="entry name" value="P-loop containing nucleoside triphosphate hydrolases"/>
    <property type="match status" value="1"/>
</dbReference>
<reference evidence="6" key="1">
    <citation type="submission" date="2025-08" db="UniProtKB">
        <authorList>
            <consortium name="RefSeq"/>
        </authorList>
    </citation>
    <scope>IDENTIFICATION</scope>
    <source>
        <tissue evidence="6">Whole organism</tissue>
    </source>
</reference>
<evidence type="ECO:0000256" key="2">
    <source>
        <dbReference type="ARBA" id="ARBA00022741"/>
    </source>
</evidence>